<evidence type="ECO:0000256" key="1">
    <source>
        <dbReference type="ARBA" id="ARBA00001968"/>
    </source>
</evidence>
<dbReference type="GO" id="GO:0016854">
    <property type="term" value="F:racemase and epimerase activity"/>
    <property type="evidence" value="ECO:0007669"/>
    <property type="project" value="UniProtKB-ARBA"/>
</dbReference>
<dbReference type="GO" id="GO:0009234">
    <property type="term" value="P:menaquinone biosynthetic process"/>
    <property type="evidence" value="ECO:0007669"/>
    <property type="project" value="UniProtKB-UniRule"/>
</dbReference>
<evidence type="ECO:0000313" key="9">
    <source>
        <dbReference type="Proteomes" id="UP000264071"/>
    </source>
</evidence>
<dbReference type="GO" id="GO:0046872">
    <property type="term" value="F:metal ion binding"/>
    <property type="evidence" value="ECO:0007669"/>
    <property type="project" value="UniProtKB-KW"/>
</dbReference>
<dbReference type="SFLD" id="SFLDF00009">
    <property type="entry name" value="o-succinylbenzoate_synthase"/>
    <property type="match status" value="1"/>
</dbReference>
<dbReference type="SFLD" id="SFLDS00001">
    <property type="entry name" value="Enolase"/>
    <property type="match status" value="1"/>
</dbReference>
<sequence length="371" mass="40449">MRLEQITLREIRLPLREPFRISSGEVTERRITLLELRDVDGVTVWSEGVAGELPNYSPEAIDTAWIAITNWVAPRVLGREFAHPRDVFPALEADFRGNMMAKAAVEMGLWVLEAQRRGVPLASLLGGTRDAIATGISLGIQSSPERLVAKAQAAIAEGYRKVKIKIAPGQDIAYVRAAREALPDAPLMADANNAYTLDDLDLLAELDAFDLMMIEQPLAWDDLVQHATLQQRLRTPVCLDESITSLDRARDMVTLGAGRIVNIKPGRVGGFASSLAIHDYCFAQGIPVWCGGMLESGVGRACNVALASLPGFTKPGDLSPSARYWSQDVVTPEWTMTNDGMVPVPLHAPGLGVSVDVDRIDNLTVRRVVLH</sequence>
<comment type="cofactor">
    <cofactor evidence="1">
        <name>a divalent metal cation</name>
        <dbReference type="ChEBI" id="CHEBI:60240"/>
    </cofactor>
</comment>
<keyword evidence="3" id="KW-0460">Magnesium</keyword>
<dbReference type="InterPro" id="IPR010197">
    <property type="entry name" value="OSBS/NAAAR"/>
</dbReference>
<dbReference type="Pfam" id="PF02746">
    <property type="entry name" value="MR_MLE_N"/>
    <property type="match status" value="1"/>
</dbReference>
<dbReference type="SFLD" id="SFLDG00180">
    <property type="entry name" value="muconate_cycloisomerase"/>
    <property type="match status" value="1"/>
</dbReference>
<dbReference type="Gene3D" id="3.20.20.120">
    <property type="entry name" value="Enolase-like C-terminal domain"/>
    <property type="match status" value="1"/>
</dbReference>
<dbReference type="EC" id="4.2.1.113" evidence="5 6"/>
<dbReference type="Gene3D" id="3.30.390.10">
    <property type="entry name" value="Enolase-like, N-terminal domain"/>
    <property type="match status" value="1"/>
</dbReference>
<dbReference type="SMART" id="SM00922">
    <property type="entry name" value="MR_MLE"/>
    <property type="match status" value="1"/>
</dbReference>
<dbReference type="InterPro" id="IPR013342">
    <property type="entry name" value="Mandelate_racemase_C"/>
</dbReference>
<evidence type="ECO:0000256" key="6">
    <source>
        <dbReference type="NCBIfam" id="TIGR01928"/>
    </source>
</evidence>
<dbReference type="InterPro" id="IPR029017">
    <property type="entry name" value="Enolase-like_N"/>
</dbReference>
<dbReference type="AlphaFoldDB" id="A0A3D4V8D5"/>
<dbReference type="UniPathway" id="UPA00079"/>
<dbReference type="PANTHER" id="PTHR48073:SF5">
    <property type="entry name" value="O-SUCCINYLBENZOATE SYNTHASE"/>
    <property type="match status" value="1"/>
</dbReference>
<dbReference type="EMBL" id="DPIY01000009">
    <property type="protein sequence ID" value="HCT57370.1"/>
    <property type="molecule type" value="Genomic_DNA"/>
</dbReference>
<evidence type="ECO:0000256" key="2">
    <source>
        <dbReference type="ARBA" id="ARBA00022723"/>
    </source>
</evidence>
<dbReference type="InterPro" id="IPR029065">
    <property type="entry name" value="Enolase_C-like"/>
</dbReference>
<dbReference type="InterPro" id="IPR036849">
    <property type="entry name" value="Enolase-like_C_sf"/>
</dbReference>
<proteinExistence type="predicted"/>
<dbReference type="GO" id="GO:0043748">
    <property type="term" value="F:O-succinylbenzoate synthase activity"/>
    <property type="evidence" value="ECO:0007669"/>
    <property type="project" value="UniProtKB-EC"/>
</dbReference>
<evidence type="ECO:0000313" key="8">
    <source>
        <dbReference type="EMBL" id="HCT57370.1"/>
    </source>
</evidence>
<keyword evidence="2" id="KW-0479">Metal-binding</keyword>
<evidence type="ECO:0000259" key="7">
    <source>
        <dbReference type="SMART" id="SM00922"/>
    </source>
</evidence>
<keyword evidence="4" id="KW-0456">Lyase</keyword>
<dbReference type="NCBIfam" id="TIGR01928">
    <property type="entry name" value="menC_lowGC_arch"/>
    <property type="match status" value="1"/>
</dbReference>
<feature type="domain" description="Mandelate racemase/muconate lactonizing enzyme C-terminal" evidence="7">
    <location>
        <begin position="144"/>
        <end position="236"/>
    </location>
</feature>
<dbReference type="CDD" id="cd03317">
    <property type="entry name" value="NAAAR"/>
    <property type="match status" value="1"/>
</dbReference>
<name>A0A3D4V8D5_9BACT</name>
<dbReference type="SUPFAM" id="SSF54826">
    <property type="entry name" value="Enolase N-terminal domain-like"/>
    <property type="match status" value="1"/>
</dbReference>
<dbReference type="InterPro" id="IPR013341">
    <property type="entry name" value="Mandelate_racemase_N_dom"/>
</dbReference>
<evidence type="ECO:0000256" key="4">
    <source>
        <dbReference type="ARBA" id="ARBA00023239"/>
    </source>
</evidence>
<dbReference type="SUPFAM" id="SSF51604">
    <property type="entry name" value="Enolase C-terminal domain-like"/>
    <property type="match status" value="1"/>
</dbReference>
<dbReference type="UniPathway" id="UPA01057">
    <property type="reaction ID" value="UER00165"/>
</dbReference>
<dbReference type="Pfam" id="PF13378">
    <property type="entry name" value="MR_MLE_C"/>
    <property type="match status" value="1"/>
</dbReference>
<evidence type="ECO:0000256" key="3">
    <source>
        <dbReference type="ARBA" id="ARBA00022842"/>
    </source>
</evidence>
<dbReference type="Proteomes" id="UP000264071">
    <property type="component" value="Unassembled WGS sequence"/>
</dbReference>
<evidence type="ECO:0000256" key="5">
    <source>
        <dbReference type="ARBA" id="ARBA00029491"/>
    </source>
</evidence>
<organism evidence="8 9">
    <name type="scientific">Gemmatimonas aurantiaca</name>
    <dbReference type="NCBI Taxonomy" id="173480"/>
    <lineage>
        <taxon>Bacteria</taxon>
        <taxon>Pseudomonadati</taxon>
        <taxon>Gemmatimonadota</taxon>
        <taxon>Gemmatimonadia</taxon>
        <taxon>Gemmatimonadales</taxon>
        <taxon>Gemmatimonadaceae</taxon>
        <taxon>Gemmatimonas</taxon>
    </lineage>
</organism>
<protein>
    <recommendedName>
        <fullName evidence="5 6">o-succinylbenzoate synthase</fullName>
        <ecNumber evidence="5 6">4.2.1.113</ecNumber>
    </recommendedName>
</protein>
<comment type="caution">
    <text evidence="8">The sequence shown here is derived from an EMBL/GenBank/DDBJ whole genome shotgun (WGS) entry which is preliminary data.</text>
</comment>
<dbReference type="PANTHER" id="PTHR48073">
    <property type="entry name" value="O-SUCCINYLBENZOATE SYNTHASE-RELATED"/>
    <property type="match status" value="1"/>
</dbReference>
<reference evidence="8 9" key="1">
    <citation type="journal article" date="2018" name="Nat. Biotechnol.">
        <title>A standardized bacterial taxonomy based on genome phylogeny substantially revises the tree of life.</title>
        <authorList>
            <person name="Parks D.H."/>
            <person name="Chuvochina M."/>
            <person name="Waite D.W."/>
            <person name="Rinke C."/>
            <person name="Skarshewski A."/>
            <person name="Chaumeil P.A."/>
            <person name="Hugenholtz P."/>
        </authorList>
    </citation>
    <scope>NUCLEOTIDE SEQUENCE [LARGE SCALE GENOMIC DNA]</scope>
    <source>
        <strain evidence="8">UBA8844</strain>
    </source>
</reference>
<accession>A0A3D4V8D5</accession>
<gene>
    <name evidence="8" type="primary">menC</name>
    <name evidence="8" type="ORF">DGD08_09195</name>
</gene>